<organism evidence="1 2">
    <name type="scientific">Vanilla planifolia</name>
    <name type="common">Vanilla</name>
    <dbReference type="NCBI Taxonomy" id="51239"/>
    <lineage>
        <taxon>Eukaryota</taxon>
        <taxon>Viridiplantae</taxon>
        <taxon>Streptophyta</taxon>
        <taxon>Embryophyta</taxon>
        <taxon>Tracheophyta</taxon>
        <taxon>Spermatophyta</taxon>
        <taxon>Magnoliopsida</taxon>
        <taxon>Liliopsida</taxon>
        <taxon>Asparagales</taxon>
        <taxon>Orchidaceae</taxon>
        <taxon>Vanilloideae</taxon>
        <taxon>Vanilleae</taxon>
        <taxon>Vanilla</taxon>
    </lineage>
</organism>
<sequence>MPKLKNITGRNSIHLEVDDYSLDPATTLAGTLCLWLLSVIASCSTSSRYTFMEAGGVEALSHKLESYAISSQADDALFAQMTFTNFVLVNIATCLIRWPNTINMEADVSQEMVDPIREDN</sequence>
<accession>A0A835RPI6</accession>
<dbReference type="EMBL" id="JADCNM010000002">
    <property type="protein sequence ID" value="KAG0494353.1"/>
    <property type="molecule type" value="Genomic_DNA"/>
</dbReference>
<name>A0A835RPI6_VANPL</name>
<dbReference type="Proteomes" id="UP000639772">
    <property type="component" value="Unassembled WGS sequence"/>
</dbReference>
<proteinExistence type="predicted"/>
<evidence type="ECO:0000313" key="1">
    <source>
        <dbReference type="EMBL" id="KAG0494353.1"/>
    </source>
</evidence>
<comment type="caution">
    <text evidence="1">The sequence shown here is derived from an EMBL/GenBank/DDBJ whole genome shotgun (WGS) entry which is preliminary data.</text>
</comment>
<gene>
    <name evidence="1" type="ORF">HPP92_005347</name>
</gene>
<evidence type="ECO:0000313" key="2">
    <source>
        <dbReference type="Proteomes" id="UP000639772"/>
    </source>
</evidence>
<protein>
    <submittedName>
        <fullName evidence="1">Uncharacterized protein</fullName>
    </submittedName>
</protein>
<dbReference type="AlphaFoldDB" id="A0A835RPI6"/>
<reference evidence="1 2" key="1">
    <citation type="journal article" date="2020" name="Nat. Food">
        <title>A phased Vanilla planifolia genome enables genetic improvement of flavour and production.</title>
        <authorList>
            <person name="Hasing T."/>
            <person name="Tang H."/>
            <person name="Brym M."/>
            <person name="Khazi F."/>
            <person name="Huang T."/>
            <person name="Chambers A.H."/>
        </authorList>
    </citation>
    <scope>NUCLEOTIDE SEQUENCE [LARGE SCALE GENOMIC DNA]</scope>
    <source>
        <tissue evidence="1">Leaf</tissue>
    </source>
</reference>